<protein>
    <submittedName>
        <fullName evidence="1">Uncharacterized protein</fullName>
    </submittedName>
</protein>
<organism evidence="1">
    <name type="scientific">Aspergillus niger</name>
    <dbReference type="NCBI Taxonomy" id="5061"/>
    <lineage>
        <taxon>Eukaryota</taxon>
        <taxon>Fungi</taxon>
        <taxon>Dikarya</taxon>
        <taxon>Ascomycota</taxon>
        <taxon>Pezizomycotina</taxon>
        <taxon>Eurotiomycetes</taxon>
        <taxon>Eurotiomycetidae</taxon>
        <taxon>Eurotiales</taxon>
        <taxon>Aspergillaceae</taxon>
        <taxon>Aspergillus</taxon>
        <taxon>Aspergillus subgen. Circumdati</taxon>
    </lineage>
</organism>
<dbReference type="VEuPathDB" id="FungiDB:An03g02390"/>
<evidence type="ECO:0000313" key="1">
    <source>
        <dbReference type="RefSeq" id="XP_059600268.1"/>
    </source>
</evidence>
<proteinExistence type="predicted"/>
<dbReference type="AlphaFoldDB" id="A0AAJ8BNW9"/>
<sequence>MKMNFSGRVWEAILWAKNVKLYIPGPPRFLLAGSVRPPLRARGGHSPSPTRISIYHPLRTLLFGKAKLIDRHCGSEFTTVRVQHKKWAGVGSARLRNQVKVLATLPTAIGVLYSTPRDIQETLPSIPESLRSCVYSNAPLFIPGVFVTRIKFS</sequence>
<dbReference type="RefSeq" id="XP_059600268.1">
    <property type="nucleotide sequence ID" value="XM_059746965.1"/>
</dbReference>
<dbReference type="GeneID" id="84590657"/>
<gene>
    <name evidence="1" type="ORF">An03g02390</name>
</gene>
<reference evidence="1" key="2">
    <citation type="submission" date="2025-08" db="UniProtKB">
        <authorList>
            <consortium name="RefSeq"/>
        </authorList>
    </citation>
    <scope>IDENTIFICATION</scope>
</reference>
<name>A0AAJ8BNW9_ASPNG</name>
<reference evidence="1" key="1">
    <citation type="submission" date="2025-02" db="EMBL/GenBank/DDBJ databases">
        <authorList>
            <consortium name="NCBI Genome Project"/>
        </authorList>
    </citation>
    <scope>NUCLEOTIDE SEQUENCE</scope>
</reference>
<accession>A0AAJ8BNW9</accession>
<dbReference type="KEGG" id="ang:An03g02390"/>